<evidence type="ECO:0000313" key="1">
    <source>
        <dbReference type="EMBL" id="PXW99549.1"/>
    </source>
</evidence>
<name>A0A318HE31_9BURK</name>
<reference evidence="1 2" key="1">
    <citation type="submission" date="2018-05" db="EMBL/GenBank/DDBJ databases">
        <title>Genomic Encyclopedia of Type Strains, Phase IV (KMG-IV): sequencing the most valuable type-strain genomes for metagenomic binning, comparative biology and taxonomic classification.</title>
        <authorList>
            <person name="Goeker M."/>
        </authorList>
    </citation>
    <scope>NUCLEOTIDE SEQUENCE [LARGE SCALE GENOMIC DNA]</scope>
    <source>
        <strain evidence="1 2">DSM 566</strain>
    </source>
</reference>
<organism evidence="1 2">
    <name type="scientific">Sphaerotilus hippei</name>
    <dbReference type="NCBI Taxonomy" id="744406"/>
    <lineage>
        <taxon>Bacteria</taxon>
        <taxon>Pseudomonadati</taxon>
        <taxon>Pseudomonadota</taxon>
        <taxon>Betaproteobacteria</taxon>
        <taxon>Burkholderiales</taxon>
        <taxon>Sphaerotilaceae</taxon>
        <taxon>Sphaerotilus</taxon>
    </lineage>
</organism>
<keyword evidence="2" id="KW-1185">Reference proteome</keyword>
<dbReference type="Proteomes" id="UP000247811">
    <property type="component" value="Unassembled WGS sequence"/>
</dbReference>
<comment type="caution">
    <text evidence="1">The sequence shown here is derived from an EMBL/GenBank/DDBJ whole genome shotgun (WGS) entry which is preliminary data.</text>
</comment>
<dbReference type="AlphaFoldDB" id="A0A318HE31"/>
<accession>A0A318HE31</accession>
<gene>
    <name evidence="1" type="ORF">C7444_101379</name>
</gene>
<protein>
    <submittedName>
        <fullName evidence="1">Uncharacterized protein</fullName>
    </submittedName>
</protein>
<proteinExistence type="predicted"/>
<evidence type="ECO:0000313" key="2">
    <source>
        <dbReference type="Proteomes" id="UP000247811"/>
    </source>
</evidence>
<sequence length="62" mass="6380">MTSVLAPLSQRGLSPRLCVAGARLLFCVCTGVLLVMSVPGETWAGVMPVADPAASSCSLMTR</sequence>
<dbReference type="EMBL" id="QJJS01000001">
    <property type="protein sequence ID" value="PXW99549.1"/>
    <property type="molecule type" value="Genomic_DNA"/>
</dbReference>
<dbReference type="RefSeq" id="WP_146219323.1">
    <property type="nucleotide sequence ID" value="NZ_QJJS01000001.1"/>
</dbReference>